<keyword evidence="2" id="KW-0167">Capsid protein</keyword>
<evidence type="ECO:0000313" key="3">
    <source>
        <dbReference type="Proteomes" id="UP000294650"/>
    </source>
</evidence>
<protein>
    <submittedName>
        <fullName evidence="2">Spore coat protein CotO</fullName>
    </submittedName>
</protein>
<comment type="caution">
    <text evidence="2">The sequence shown here is derived from an EMBL/GenBank/DDBJ whole genome shotgun (WGS) entry which is preliminary data.</text>
</comment>
<accession>A0A4R3N0T1</accession>
<keyword evidence="3" id="KW-1185">Reference proteome</keyword>
<dbReference type="AlphaFoldDB" id="A0A4R3N0T1"/>
<keyword evidence="2" id="KW-0946">Virion</keyword>
<feature type="compositionally biased region" description="Basic and acidic residues" evidence="1">
    <location>
        <begin position="34"/>
        <end position="49"/>
    </location>
</feature>
<evidence type="ECO:0000256" key="1">
    <source>
        <dbReference type="SAM" id="MobiDB-lite"/>
    </source>
</evidence>
<evidence type="ECO:0000313" key="2">
    <source>
        <dbReference type="EMBL" id="TCT22395.1"/>
    </source>
</evidence>
<gene>
    <name evidence="2" type="ORF">EDD68_10941</name>
</gene>
<sequence length="148" mass="17557">MGDRDRIVQKPVLYIQQPQESEVTAPMQSYFYYKKEEKQADKKGNRKQEATGPNNENRKPENGIQQNQAPERRRAFKEMSIPEKVNYFVNMPEKVPKMKCEVITEERKKYRGYIQSLKNDLVNMKTFQQPFQVEIPLKVIQDIKLIGF</sequence>
<name>A0A4R3N0T1_9BACI</name>
<proteinExistence type="predicted"/>
<dbReference type="EMBL" id="SMAN01000009">
    <property type="protein sequence ID" value="TCT22395.1"/>
    <property type="molecule type" value="Genomic_DNA"/>
</dbReference>
<dbReference type="Proteomes" id="UP000294650">
    <property type="component" value="Unassembled WGS sequence"/>
</dbReference>
<feature type="region of interest" description="Disordered" evidence="1">
    <location>
        <begin position="34"/>
        <end position="75"/>
    </location>
</feature>
<reference evidence="2 3" key="1">
    <citation type="submission" date="2019-03" db="EMBL/GenBank/DDBJ databases">
        <title>Genomic Encyclopedia of Type Strains, Phase IV (KMG-IV): sequencing the most valuable type-strain genomes for metagenomic binning, comparative biology and taxonomic classification.</title>
        <authorList>
            <person name="Goeker M."/>
        </authorList>
    </citation>
    <scope>NUCLEOTIDE SEQUENCE [LARGE SCALE GENOMIC DNA]</scope>
    <source>
        <strain evidence="2 3">DSM 25894</strain>
    </source>
</reference>
<dbReference type="InterPro" id="IPR025439">
    <property type="entry name" value="Spore_coat_CotO"/>
</dbReference>
<organism evidence="2 3">
    <name type="scientific">Melghiribacillus thermohalophilus</name>
    <dbReference type="NCBI Taxonomy" id="1324956"/>
    <lineage>
        <taxon>Bacteria</taxon>
        <taxon>Bacillati</taxon>
        <taxon>Bacillota</taxon>
        <taxon>Bacilli</taxon>
        <taxon>Bacillales</taxon>
        <taxon>Bacillaceae</taxon>
        <taxon>Melghiribacillus</taxon>
    </lineage>
</organism>
<dbReference type="Pfam" id="PF14153">
    <property type="entry name" value="Spore_coat_CotO"/>
    <property type="match status" value="1"/>
</dbReference>
<dbReference type="RefSeq" id="WP_165902108.1">
    <property type="nucleotide sequence ID" value="NZ_SMAN01000009.1"/>
</dbReference>